<dbReference type="Gene3D" id="3.40.50.300">
    <property type="entry name" value="P-loop containing nucleotide triphosphate hydrolases"/>
    <property type="match status" value="1"/>
</dbReference>
<dbReference type="Proteomes" id="UP000298781">
    <property type="component" value="Chromosome"/>
</dbReference>
<protein>
    <recommendedName>
        <fullName evidence="3">Terminase large subunit gp17-like C-terminal domain-containing protein</fullName>
    </recommendedName>
</protein>
<dbReference type="InterPro" id="IPR027417">
    <property type="entry name" value="P-loop_NTPase"/>
</dbReference>
<accession>A0A4D7AZ88</accession>
<name>A0A4D7AZ88_9HYPH</name>
<proteinExistence type="predicted"/>
<keyword evidence="2" id="KW-1185">Reference proteome</keyword>
<dbReference type="NCBIfam" id="TIGR01630">
    <property type="entry name" value="psiM2_ORF9"/>
    <property type="match status" value="1"/>
</dbReference>
<evidence type="ECO:0000313" key="2">
    <source>
        <dbReference type="Proteomes" id="UP000298781"/>
    </source>
</evidence>
<dbReference type="KEGG" id="pstg:E8M01_16355"/>
<dbReference type="AlphaFoldDB" id="A0A4D7AZ88"/>
<sequence>MTPRPDLKGRNLSKKEFGDALAGLQSSLRAQIEVEVDGFETDEAARRTRRAAVEDPLSGFEFFARTYFPHYIKSAPSRLHRHLYDDLPAMLTTDAGPDRRGHRKLKIAPRGAAKSTLVSQIFVMWCALRRLKRFVIVAMDTYEQAALMVEAIKVELESNPRLAYDFAEFAGAGRRWREGEIVTRNDVMILGAGARQKLRGRRFGPFRPDLVILDDIENDENVLSPEYRKKLEAWVERTVMKLGPPDGSLDLLIVGTVLHYDAVLVRLSKKPGFNVYHGRAVERFPDRMDLWDRWQEIFLNVGEDDARAYYARHQVDMDAGAVINWPEVEPLYALMVERASSETAFMSEKQGEPISEESPFRSLVFWVVKKASWIFFGAVDPSLGRHGANRDPSAILVGGLDRETGVLDVVEASIRRRLPDVIIADTIALAKLYRPALWFIESVQFQEFLRTEIMKRAVLEEVALPAIPVIPVADKALRIQRLQPPTAAGLIRVHASQTTLIEQMRQWPSGAHDDGPDALEMLWSGAVAYGGAMTGGSQILIARGNRGRTFDGYR</sequence>
<gene>
    <name evidence="1" type="ORF">E8M01_16355</name>
</gene>
<dbReference type="Gene3D" id="3.30.420.240">
    <property type="match status" value="1"/>
</dbReference>
<organism evidence="1 2">
    <name type="scientific">Phreatobacter stygius</name>
    <dbReference type="NCBI Taxonomy" id="1940610"/>
    <lineage>
        <taxon>Bacteria</taxon>
        <taxon>Pseudomonadati</taxon>
        <taxon>Pseudomonadota</taxon>
        <taxon>Alphaproteobacteria</taxon>
        <taxon>Hyphomicrobiales</taxon>
        <taxon>Phreatobacteraceae</taxon>
        <taxon>Phreatobacter</taxon>
    </lineage>
</organism>
<dbReference type="OrthoDB" id="378710at2"/>
<evidence type="ECO:0000313" key="1">
    <source>
        <dbReference type="EMBL" id="QCI65641.1"/>
    </source>
</evidence>
<reference evidence="1 2" key="1">
    <citation type="submission" date="2019-04" db="EMBL/GenBank/DDBJ databases">
        <title>Phreatobacter aquaticus sp. nov.</title>
        <authorList>
            <person name="Choi A."/>
        </authorList>
    </citation>
    <scope>NUCLEOTIDE SEQUENCE [LARGE SCALE GENOMIC DNA]</scope>
    <source>
        <strain evidence="1 2">KCTC 52518</strain>
    </source>
</reference>
<evidence type="ECO:0008006" key="3">
    <source>
        <dbReference type="Google" id="ProtNLM"/>
    </source>
</evidence>
<dbReference type="InterPro" id="IPR006517">
    <property type="entry name" value="Phage_terminase_lsu-like_C"/>
</dbReference>
<dbReference type="RefSeq" id="WP_136961087.1">
    <property type="nucleotide sequence ID" value="NZ_CP039690.1"/>
</dbReference>
<dbReference type="EMBL" id="CP039690">
    <property type="protein sequence ID" value="QCI65641.1"/>
    <property type="molecule type" value="Genomic_DNA"/>
</dbReference>